<dbReference type="InterPro" id="IPR045886">
    <property type="entry name" value="ThiF/MoeB/HesA"/>
</dbReference>
<dbReference type="InterPro" id="IPR035985">
    <property type="entry name" value="Ubiquitin-activating_enz"/>
</dbReference>
<comment type="caution">
    <text evidence="2">The sequence shown here is derived from an EMBL/GenBank/DDBJ whole genome shotgun (WGS) entry which is preliminary data.</text>
</comment>
<dbReference type="SUPFAM" id="SSF69572">
    <property type="entry name" value="Activating enzymes of the ubiquitin-like proteins"/>
    <property type="match status" value="1"/>
</dbReference>
<dbReference type="CDD" id="cd00755">
    <property type="entry name" value="YgdL_like"/>
    <property type="match status" value="1"/>
</dbReference>
<accession>A0ABP7Y4L8</accession>
<evidence type="ECO:0000313" key="3">
    <source>
        <dbReference type="Proteomes" id="UP001501333"/>
    </source>
</evidence>
<dbReference type="PANTHER" id="PTHR43267">
    <property type="entry name" value="TRNA THREONYLCARBAMOYLADENOSINE DEHYDRATASE"/>
    <property type="match status" value="1"/>
</dbReference>
<evidence type="ECO:0000313" key="2">
    <source>
        <dbReference type="EMBL" id="GAA4130367.1"/>
    </source>
</evidence>
<evidence type="ECO:0000259" key="1">
    <source>
        <dbReference type="Pfam" id="PF00899"/>
    </source>
</evidence>
<reference evidence="3" key="1">
    <citation type="journal article" date="2019" name="Int. J. Syst. Evol. Microbiol.">
        <title>The Global Catalogue of Microorganisms (GCM) 10K type strain sequencing project: providing services to taxonomists for standard genome sequencing and annotation.</title>
        <authorList>
            <consortium name="The Broad Institute Genomics Platform"/>
            <consortium name="The Broad Institute Genome Sequencing Center for Infectious Disease"/>
            <person name="Wu L."/>
            <person name="Ma J."/>
        </authorList>
    </citation>
    <scope>NUCLEOTIDE SEQUENCE [LARGE SCALE GENOMIC DNA]</scope>
    <source>
        <strain evidence="3">JCM 17386</strain>
    </source>
</reference>
<feature type="domain" description="THIF-type NAD/FAD binding fold" evidence="1">
    <location>
        <begin position="33"/>
        <end position="257"/>
    </location>
</feature>
<dbReference type="Gene3D" id="3.40.50.720">
    <property type="entry name" value="NAD(P)-binding Rossmann-like Domain"/>
    <property type="match status" value="1"/>
</dbReference>
<dbReference type="Proteomes" id="UP001501333">
    <property type="component" value="Unassembled WGS sequence"/>
</dbReference>
<dbReference type="InterPro" id="IPR000594">
    <property type="entry name" value="ThiF_NAD_FAD-bd"/>
</dbReference>
<keyword evidence="3" id="KW-1185">Reference proteome</keyword>
<sequence length="261" mass="29190">METETKNEKQKKNKLKNYKIENMAEWTERAELLFTKEGLENLQKANVLVVGLGGVGSFAAEFLARAGVGNMTIVDGDVVDITNINRQLPALHSTVGEPKITIVGDRLMDINPELKLTRVKEFLSPERAFEIVSPEFDYVLDCIDSITPKLNLIIAAKRKRVKIISSMGAGGKMLASKVKVVDISKTINCYFSKTIRKRLKAVKINKLKVVFSSEIQNEKSLKLTDGKNFKKSFYGTNSYMPGLFGLHAAETVIRYLISNEK</sequence>
<organism evidence="2 3">
    <name type="scientific">Flavobacterium chungbukense</name>
    <dbReference type="NCBI Taxonomy" id="877464"/>
    <lineage>
        <taxon>Bacteria</taxon>
        <taxon>Pseudomonadati</taxon>
        <taxon>Bacteroidota</taxon>
        <taxon>Flavobacteriia</taxon>
        <taxon>Flavobacteriales</taxon>
        <taxon>Flavobacteriaceae</taxon>
        <taxon>Flavobacterium</taxon>
    </lineage>
</organism>
<gene>
    <name evidence="2" type="ORF">GCM10022250_21190</name>
</gene>
<proteinExistence type="predicted"/>
<name>A0ABP7Y4L8_9FLAO</name>
<dbReference type="PANTHER" id="PTHR43267:SF1">
    <property type="entry name" value="TRNA THREONYLCARBAMOYLADENOSINE DEHYDRATASE"/>
    <property type="match status" value="1"/>
</dbReference>
<protein>
    <submittedName>
        <fullName evidence="2">tRNA threonylcarbamoyladenosine dehydratase</fullName>
    </submittedName>
</protein>
<dbReference type="Pfam" id="PF00899">
    <property type="entry name" value="ThiF"/>
    <property type="match status" value="1"/>
</dbReference>
<dbReference type="EMBL" id="BAABAO010000006">
    <property type="protein sequence ID" value="GAA4130367.1"/>
    <property type="molecule type" value="Genomic_DNA"/>
</dbReference>